<keyword evidence="3" id="KW-1185">Reference proteome</keyword>
<dbReference type="RefSeq" id="WP_118590419.1">
    <property type="nucleotide sequence ID" value="NZ_JACOOZ010000007.1"/>
</dbReference>
<sequence length="107" mass="11613">MKKVSISLAVIGTIWVLMGVIAQLNNCAGELLFFAAGAFILMAIVTLVCRKKTVVISAGVLVMYIAIICQYIMFNSFYIANMCIIMALVVGFLLILYGIIAGLKTKK</sequence>
<name>A0ABR7F452_9FIRM</name>
<reference evidence="2 3" key="1">
    <citation type="submission" date="2020-08" db="EMBL/GenBank/DDBJ databases">
        <title>Genome public.</title>
        <authorList>
            <person name="Liu C."/>
            <person name="Sun Q."/>
        </authorList>
    </citation>
    <scope>NUCLEOTIDE SEQUENCE [LARGE SCALE GENOMIC DNA]</scope>
    <source>
        <strain evidence="2 3">BX4</strain>
    </source>
</reference>
<accession>A0ABR7F452</accession>
<feature type="transmembrane region" description="Helical" evidence="1">
    <location>
        <begin position="79"/>
        <end position="103"/>
    </location>
</feature>
<proteinExistence type="predicted"/>
<organism evidence="2 3">
    <name type="scientific">Eubacterium segne</name>
    <dbReference type="NCBI Taxonomy" id="2763045"/>
    <lineage>
        <taxon>Bacteria</taxon>
        <taxon>Bacillati</taxon>
        <taxon>Bacillota</taxon>
        <taxon>Clostridia</taxon>
        <taxon>Eubacteriales</taxon>
        <taxon>Eubacteriaceae</taxon>
        <taxon>Eubacterium</taxon>
    </lineage>
</organism>
<comment type="caution">
    <text evidence="2">The sequence shown here is derived from an EMBL/GenBank/DDBJ whole genome shotgun (WGS) entry which is preliminary data.</text>
</comment>
<gene>
    <name evidence="2" type="ORF">H8S00_10285</name>
</gene>
<evidence type="ECO:0000256" key="1">
    <source>
        <dbReference type="SAM" id="Phobius"/>
    </source>
</evidence>
<feature type="transmembrane region" description="Helical" evidence="1">
    <location>
        <begin position="54"/>
        <end position="73"/>
    </location>
</feature>
<dbReference type="EMBL" id="JACOOZ010000007">
    <property type="protein sequence ID" value="MBC5668372.1"/>
    <property type="molecule type" value="Genomic_DNA"/>
</dbReference>
<evidence type="ECO:0000313" key="2">
    <source>
        <dbReference type="EMBL" id="MBC5668372.1"/>
    </source>
</evidence>
<keyword evidence="1" id="KW-0812">Transmembrane</keyword>
<keyword evidence="1" id="KW-1133">Transmembrane helix</keyword>
<evidence type="ECO:0000313" key="3">
    <source>
        <dbReference type="Proteomes" id="UP000597877"/>
    </source>
</evidence>
<dbReference type="Proteomes" id="UP000597877">
    <property type="component" value="Unassembled WGS sequence"/>
</dbReference>
<protein>
    <submittedName>
        <fullName evidence="2">Uncharacterized protein</fullName>
    </submittedName>
</protein>
<keyword evidence="1" id="KW-0472">Membrane</keyword>
<feature type="transmembrane region" description="Helical" evidence="1">
    <location>
        <begin position="32"/>
        <end position="49"/>
    </location>
</feature>